<feature type="compositionally biased region" description="Polar residues" evidence="1">
    <location>
        <begin position="18"/>
        <end position="31"/>
    </location>
</feature>
<feature type="region of interest" description="Disordered" evidence="1">
    <location>
        <begin position="669"/>
        <end position="776"/>
    </location>
</feature>
<keyword evidence="3" id="KW-1185">Reference proteome</keyword>
<feature type="compositionally biased region" description="Basic and acidic residues" evidence="1">
    <location>
        <begin position="563"/>
        <end position="573"/>
    </location>
</feature>
<feature type="compositionally biased region" description="Acidic residues" evidence="1">
    <location>
        <begin position="536"/>
        <end position="547"/>
    </location>
</feature>
<reference evidence="2" key="1">
    <citation type="journal article" date="2021" name="Nat. Commun.">
        <title>Genetic determinants of endophytism in the Arabidopsis root mycobiome.</title>
        <authorList>
            <person name="Mesny F."/>
            <person name="Miyauchi S."/>
            <person name="Thiergart T."/>
            <person name="Pickel B."/>
            <person name="Atanasova L."/>
            <person name="Karlsson M."/>
            <person name="Huettel B."/>
            <person name="Barry K.W."/>
            <person name="Haridas S."/>
            <person name="Chen C."/>
            <person name="Bauer D."/>
            <person name="Andreopoulos W."/>
            <person name="Pangilinan J."/>
            <person name="LaButti K."/>
            <person name="Riley R."/>
            <person name="Lipzen A."/>
            <person name="Clum A."/>
            <person name="Drula E."/>
            <person name="Henrissat B."/>
            <person name="Kohler A."/>
            <person name="Grigoriev I.V."/>
            <person name="Martin F.M."/>
            <person name="Hacquard S."/>
        </authorList>
    </citation>
    <scope>NUCLEOTIDE SEQUENCE</scope>
    <source>
        <strain evidence="2">MPI-SDFR-AT-0120</strain>
    </source>
</reference>
<feature type="compositionally biased region" description="Pro residues" evidence="1">
    <location>
        <begin position="622"/>
        <end position="635"/>
    </location>
</feature>
<name>A0A8K0VVP8_9PLEO</name>
<dbReference type="Pfam" id="PF10446">
    <property type="entry name" value="DUF2457"/>
    <property type="match status" value="1"/>
</dbReference>
<feature type="compositionally biased region" description="Basic residues" evidence="1">
    <location>
        <begin position="709"/>
        <end position="727"/>
    </location>
</feature>
<proteinExistence type="predicted"/>
<feature type="region of interest" description="Disordered" evidence="1">
    <location>
        <begin position="514"/>
        <end position="647"/>
    </location>
</feature>
<sequence>MANDQEHVSRQGVVAIASTHNVPNSAPPATTSEEDIVADVDEPPEPARTPRPAPLQLHYSCTSFVKSKPRCDLQQSLLTTALQANSNTSSPVEEHSDKSPMRGLSSASTWSNNSVTTADLTSDGGFTSPVSRTSTPSPPPPSSTFHSMIPLFNKKPFEQPVAVVSHEDENISPLQKAPTQPAGEQSVEAVLGRKRCIMFACGKKDEKKPAETPKPTSIPQPEEPPKRVCTIKFACPSKVSMDAPSQPPKARVRMVSPAPSARRIPSSPKPKAHRDSDSTVRNSSPVSVRKAPVIDRPRRLSLNSDLARCEAYRFHEFASSEEEVDEWTQVSTCHRNRLTVSDTLKVENDLRQLGEEVEEEALEEEDDEDEEIIELDEDDEMLDEDEEDAYSDATDEGFQTDDENGFAVSDNESDAGSDYNWWAPGASTAATSVEHLEQLRMKVTRTASESSVGSLESRRAFEFPSKLHSKRRKSRAVNIRAPSPELPDSTDFVCGTLDEDRPLEAAYMSTLEARRAAKHKPVPQDIDPTFPTSDPELPDDEEDEVSEAENAVSESDTQFMVHGRMEHIDGDLRGRRKEVPKKRSPAQSPKRLRSPPPMKRTMHRSPPPPRKLFGVSPKRLHSPPPPMRLRSPPPTRRGSVNPLAARQRSEMAIRFGGLAERPALITSASVPRTPLAPGPNPLEYADDEVGPNEMPVRRAIDIQVGLEKRRQRRKEQLYRKQHRKPAKEKRPAPGRGAERMREMGLAAQAYKGKTTVFNPFQIPETPDEDDMHVLSV</sequence>
<evidence type="ECO:0000313" key="3">
    <source>
        <dbReference type="Proteomes" id="UP000813461"/>
    </source>
</evidence>
<feature type="compositionally biased region" description="Polar residues" evidence="1">
    <location>
        <begin position="105"/>
        <end position="120"/>
    </location>
</feature>
<feature type="compositionally biased region" description="Basic residues" evidence="1">
    <location>
        <begin position="574"/>
        <end position="584"/>
    </location>
</feature>
<dbReference type="EMBL" id="JAGMVJ010000017">
    <property type="protein sequence ID" value="KAH7078517.1"/>
    <property type="molecule type" value="Genomic_DNA"/>
</dbReference>
<dbReference type="InterPro" id="IPR018853">
    <property type="entry name" value="DUF2457"/>
</dbReference>
<feature type="compositionally biased region" description="Acidic residues" evidence="1">
    <location>
        <begin position="356"/>
        <end position="404"/>
    </location>
</feature>
<evidence type="ECO:0000313" key="2">
    <source>
        <dbReference type="EMBL" id="KAH7078517.1"/>
    </source>
</evidence>
<dbReference type="Proteomes" id="UP000813461">
    <property type="component" value="Unassembled WGS sequence"/>
</dbReference>
<feature type="compositionally biased region" description="Low complexity" evidence="1">
    <location>
        <begin position="256"/>
        <end position="266"/>
    </location>
</feature>
<organism evidence="2 3">
    <name type="scientific">Paraphoma chrysanthemicola</name>
    <dbReference type="NCBI Taxonomy" id="798071"/>
    <lineage>
        <taxon>Eukaryota</taxon>
        <taxon>Fungi</taxon>
        <taxon>Dikarya</taxon>
        <taxon>Ascomycota</taxon>
        <taxon>Pezizomycotina</taxon>
        <taxon>Dothideomycetes</taxon>
        <taxon>Pleosporomycetidae</taxon>
        <taxon>Pleosporales</taxon>
        <taxon>Pleosporineae</taxon>
        <taxon>Phaeosphaeriaceae</taxon>
        <taxon>Paraphoma</taxon>
    </lineage>
</organism>
<feature type="region of interest" description="Disordered" evidence="1">
    <location>
        <begin position="202"/>
        <end position="292"/>
    </location>
</feature>
<dbReference type="AlphaFoldDB" id="A0A8K0VVP8"/>
<feature type="region of interest" description="Disordered" evidence="1">
    <location>
        <begin position="1"/>
        <end position="55"/>
    </location>
</feature>
<feature type="region of interest" description="Disordered" evidence="1">
    <location>
        <begin position="356"/>
        <end position="418"/>
    </location>
</feature>
<accession>A0A8K0VVP8</accession>
<gene>
    <name evidence="2" type="ORF">FB567DRAFT_450723</name>
</gene>
<feature type="region of interest" description="Disordered" evidence="1">
    <location>
        <begin position="165"/>
        <end position="187"/>
    </location>
</feature>
<feature type="compositionally biased region" description="Basic and acidic residues" evidence="1">
    <location>
        <begin position="728"/>
        <end position="742"/>
    </location>
</feature>
<evidence type="ECO:0000256" key="1">
    <source>
        <dbReference type="SAM" id="MobiDB-lite"/>
    </source>
</evidence>
<feature type="region of interest" description="Disordered" evidence="1">
    <location>
        <begin position="466"/>
        <end position="493"/>
    </location>
</feature>
<protein>
    <submittedName>
        <fullName evidence="2">Uncharacterized protein</fullName>
    </submittedName>
</protein>
<feature type="compositionally biased region" description="Acidic residues" evidence="1">
    <location>
        <begin position="32"/>
        <end position="44"/>
    </location>
</feature>
<feature type="compositionally biased region" description="Basic and acidic residues" evidence="1">
    <location>
        <begin position="202"/>
        <end position="211"/>
    </location>
</feature>
<dbReference type="OrthoDB" id="2011769at2759"/>
<feature type="region of interest" description="Disordered" evidence="1">
    <location>
        <begin position="82"/>
        <end position="149"/>
    </location>
</feature>
<comment type="caution">
    <text evidence="2">The sequence shown here is derived from an EMBL/GenBank/DDBJ whole genome shotgun (WGS) entry which is preliminary data.</text>
</comment>